<evidence type="ECO:0000259" key="6">
    <source>
        <dbReference type="Pfam" id="PF01775"/>
    </source>
</evidence>
<dbReference type="InterPro" id="IPR028877">
    <property type="entry name" value="Ribosomal_eL20"/>
</dbReference>
<evidence type="ECO:0000313" key="8">
    <source>
        <dbReference type="Proteomes" id="UP000423396"/>
    </source>
</evidence>
<gene>
    <name evidence="5" type="primary">rpl18a</name>
    <name evidence="5" type="synonym">rpl20e</name>
    <name evidence="5" type="synonym">rplX</name>
    <name evidence="7" type="ORF">D1868_02985</name>
</gene>
<dbReference type="RefSeq" id="WP_156005412.1">
    <property type="nucleotide sequence ID" value="NZ_CP045483.1"/>
</dbReference>
<keyword evidence="3 5" id="KW-0689">Ribosomal protein</keyword>
<sequence length="86" mass="10293">MSEIKIFMVRGTALFNESRFPTRQKFVKYIRALNEKQALEKICSDFGSKNKIKRYNIKIEEMREVKPEEINDKTIRDLVKLEKIIL</sequence>
<keyword evidence="2 5" id="KW-0694">RNA-binding</keyword>
<keyword evidence="1 5" id="KW-0699">rRNA-binding</keyword>
<dbReference type="SUPFAM" id="SSF160374">
    <property type="entry name" value="RplX-like"/>
    <property type="match status" value="1"/>
</dbReference>
<evidence type="ECO:0000256" key="2">
    <source>
        <dbReference type="ARBA" id="ARBA00022884"/>
    </source>
</evidence>
<dbReference type="Gene3D" id="3.10.20.10">
    <property type="match status" value="1"/>
</dbReference>
<evidence type="ECO:0000313" key="7">
    <source>
        <dbReference type="EMBL" id="QGR19047.1"/>
    </source>
</evidence>
<evidence type="ECO:0000256" key="1">
    <source>
        <dbReference type="ARBA" id="ARBA00022730"/>
    </source>
</evidence>
<evidence type="ECO:0000256" key="4">
    <source>
        <dbReference type="ARBA" id="ARBA00023274"/>
    </source>
</evidence>
<dbReference type="GO" id="GO:0006412">
    <property type="term" value="P:translation"/>
    <property type="evidence" value="ECO:0007669"/>
    <property type="project" value="UniProtKB-UniRule"/>
</dbReference>
<dbReference type="GO" id="GO:0003735">
    <property type="term" value="F:structural constituent of ribosome"/>
    <property type="evidence" value="ECO:0007669"/>
    <property type="project" value="InterPro"/>
</dbReference>
<dbReference type="AlphaFoldDB" id="A0A650CNH6"/>
<dbReference type="InterPro" id="IPR023573">
    <property type="entry name" value="Ribosomal_eL20_dom"/>
</dbReference>
<dbReference type="GO" id="GO:0005840">
    <property type="term" value="C:ribosome"/>
    <property type="evidence" value="ECO:0007669"/>
    <property type="project" value="UniProtKB-KW"/>
</dbReference>
<dbReference type="KEGG" id="sazo:D1868_02985"/>
<evidence type="ECO:0000256" key="5">
    <source>
        <dbReference type="HAMAP-Rule" id="MF_00273"/>
    </source>
</evidence>
<dbReference type="GO" id="GO:1990904">
    <property type="term" value="C:ribonucleoprotein complex"/>
    <property type="evidence" value="ECO:0007669"/>
    <property type="project" value="UniProtKB-KW"/>
</dbReference>
<dbReference type="NCBIfam" id="NF001981">
    <property type="entry name" value="PRK00773.1-1"/>
    <property type="match status" value="1"/>
</dbReference>
<keyword evidence="8" id="KW-1185">Reference proteome</keyword>
<protein>
    <recommendedName>
        <fullName evidence="5">Large ribosomal subunit protein eL20</fullName>
    </recommendedName>
</protein>
<dbReference type="GeneID" id="42798003"/>
<organism evidence="7 8">
    <name type="scientific">Stygiolobus azoricus</name>
    <dbReference type="NCBI Taxonomy" id="41675"/>
    <lineage>
        <taxon>Archaea</taxon>
        <taxon>Thermoproteota</taxon>
        <taxon>Thermoprotei</taxon>
        <taxon>Sulfolobales</taxon>
        <taxon>Sulfolobaceae</taxon>
        <taxon>Stygiolobus</taxon>
    </lineage>
</organism>
<dbReference type="Proteomes" id="UP000423396">
    <property type="component" value="Chromosome"/>
</dbReference>
<evidence type="ECO:0000256" key="3">
    <source>
        <dbReference type="ARBA" id="ARBA00022980"/>
    </source>
</evidence>
<dbReference type="Pfam" id="PF01775">
    <property type="entry name" value="Ribosomal_L18A"/>
    <property type="match status" value="1"/>
</dbReference>
<accession>A0A650CNH6</accession>
<comment type="subunit">
    <text evidence="5">Part of the 50S ribosomal subunit. Binds 23S rRNA.</text>
</comment>
<comment type="similarity">
    <text evidence="5">Belongs to the eukaryotic ribosomal protein eL20 family.</text>
</comment>
<proteinExistence type="inferred from homology"/>
<reference evidence="7 8" key="1">
    <citation type="submission" date="2019-10" db="EMBL/GenBank/DDBJ databases">
        <title>Genome Sequences from Six Type Strain Members of the Archaeal Family Sulfolobaceae: Acidianus ambivalens, Acidianus infernus, Metallosphaera prunae, Stygiolobus azoricus, Sulfolobus metallicus, and Sulfurisphaera ohwakuensis.</title>
        <authorList>
            <person name="Counts J.A."/>
            <person name="Kelly R.M."/>
        </authorList>
    </citation>
    <scope>NUCLEOTIDE SEQUENCE [LARGE SCALE GENOMIC DNA]</scope>
    <source>
        <strain evidence="7 8">FC6</strain>
    </source>
</reference>
<feature type="domain" description="Large ribosomal subunit protein eL20" evidence="6">
    <location>
        <begin position="4"/>
        <end position="61"/>
    </location>
</feature>
<dbReference type="HAMAP" id="MF_00273">
    <property type="entry name" value="Ribosomal_eL20"/>
    <property type="match status" value="1"/>
</dbReference>
<name>A0A650CNH6_9CREN</name>
<dbReference type="GO" id="GO:0070180">
    <property type="term" value="F:large ribosomal subunit rRNA binding"/>
    <property type="evidence" value="ECO:0007669"/>
    <property type="project" value="UniProtKB-UniRule"/>
</dbReference>
<dbReference type="OrthoDB" id="191241at2157"/>
<keyword evidence="4 5" id="KW-0687">Ribonucleoprotein</keyword>
<dbReference type="EMBL" id="CP045483">
    <property type="protein sequence ID" value="QGR19047.1"/>
    <property type="molecule type" value="Genomic_DNA"/>
</dbReference>